<gene>
    <name evidence="1" type="ORF">RF11_11883</name>
</gene>
<proteinExistence type="predicted"/>
<comment type="caution">
    <text evidence="1">The sequence shown here is derived from an EMBL/GenBank/DDBJ whole genome shotgun (WGS) entry which is preliminary data.</text>
</comment>
<sequence>MSDPSNFMCIPCKYVVDFRAISFVTFDQICYYRLASNIECLKAKGSIRKYVYCPELRYHVLLLRNNTLLIANHSFDGLSIKYQALTCHMTILTPRLPVLSVRVNERMCTITNLKNTLCLDMNLKRFDSLNLR</sequence>
<organism evidence="1 2">
    <name type="scientific">Thelohanellus kitauei</name>
    <name type="common">Myxosporean</name>
    <dbReference type="NCBI Taxonomy" id="669202"/>
    <lineage>
        <taxon>Eukaryota</taxon>
        <taxon>Metazoa</taxon>
        <taxon>Cnidaria</taxon>
        <taxon>Myxozoa</taxon>
        <taxon>Myxosporea</taxon>
        <taxon>Bivalvulida</taxon>
        <taxon>Platysporina</taxon>
        <taxon>Myxobolidae</taxon>
        <taxon>Thelohanellus</taxon>
    </lineage>
</organism>
<keyword evidence="2" id="KW-1185">Reference proteome</keyword>
<name>A0A0C2I6E7_THEKT</name>
<protein>
    <submittedName>
        <fullName evidence="1">Uncharacterized protein</fullName>
    </submittedName>
</protein>
<dbReference type="EMBL" id="JWZT01005445">
    <property type="protein sequence ID" value="KII60768.1"/>
    <property type="molecule type" value="Genomic_DNA"/>
</dbReference>
<evidence type="ECO:0000313" key="1">
    <source>
        <dbReference type="EMBL" id="KII60768.1"/>
    </source>
</evidence>
<dbReference type="AlphaFoldDB" id="A0A0C2I6E7"/>
<dbReference type="Proteomes" id="UP000031668">
    <property type="component" value="Unassembled WGS sequence"/>
</dbReference>
<accession>A0A0C2I6E7</accession>
<reference evidence="1 2" key="1">
    <citation type="journal article" date="2014" name="Genome Biol. Evol.">
        <title>The genome of the myxosporean Thelohanellus kitauei shows adaptations to nutrient acquisition within its fish host.</title>
        <authorList>
            <person name="Yang Y."/>
            <person name="Xiong J."/>
            <person name="Zhou Z."/>
            <person name="Huo F."/>
            <person name="Miao W."/>
            <person name="Ran C."/>
            <person name="Liu Y."/>
            <person name="Zhang J."/>
            <person name="Feng J."/>
            <person name="Wang M."/>
            <person name="Wang M."/>
            <person name="Wang L."/>
            <person name="Yao B."/>
        </authorList>
    </citation>
    <scope>NUCLEOTIDE SEQUENCE [LARGE SCALE GENOMIC DNA]</scope>
    <source>
        <strain evidence="1">Wuqing</strain>
    </source>
</reference>
<evidence type="ECO:0000313" key="2">
    <source>
        <dbReference type="Proteomes" id="UP000031668"/>
    </source>
</evidence>